<sequence length="610" mass="65322">MRTMLARAVVAAPHFAAALALTTAAHAQTPIFVDQGTNWTAEARTDFYGRDQGSRMIALSWLKAFKQPNGQPFLDGSLARYGYLPNPANQDGLPVGFTSSGAGGTEIVGMTCSACHTRQISAEGKTYRIDGGPAIVDFQTFLSDLDVAAGQVVASDASFKAFASAVLQSANPDPDDVLALRAAFDLWYLRYHTLVSRALPPVSWGPSRLDAVGMIFNRLTGLDLGPPPSLLIADNIKVADAPVRYPFLWNAPIQDMTQWPGFADNGNDILALSRNLGEVFGVFGVFEPVKIGFAVNFLNNNSANFDGLGKLEDLVKKIGPPKWPWLIDTNLAAKGKEIYARSTAQGGCTDCHGIRPGKVRFFEQKTWATPIQNVGTDTREYDIMAWTAKTGVLEGAFIPFVTSPLGPTDLAFNILATSVIGSIAEQFLSSGTTRQSSALVASAQAPLAGTKATSGTPQQQLRQLPPELRDLRGAFHGVTPPPTSQPDNFSIQGMRVPTPMAAPAPPPKGAYEARVMQGIWAAAPYLHNGSVPTLAELLKPAAQRVKQFKIGSSYDTVNVGLAVEQSDFDYTLVTTDCSKLNSGSSNCGHEFGTQLPDADKKALLEYLKTL</sequence>
<dbReference type="PANTHER" id="PTHR30600:SF9">
    <property type="entry name" value="BLR7738 PROTEIN"/>
    <property type="match status" value="1"/>
</dbReference>
<name>Q07I53_RHOP5</name>
<evidence type="ECO:0000256" key="5">
    <source>
        <dbReference type="SAM" id="SignalP"/>
    </source>
</evidence>
<evidence type="ECO:0000256" key="3">
    <source>
        <dbReference type="ARBA" id="ARBA00023004"/>
    </source>
</evidence>
<dbReference type="Gene3D" id="1.10.760.10">
    <property type="entry name" value="Cytochrome c-like domain"/>
    <property type="match status" value="1"/>
</dbReference>
<dbReference type="SUPFAM" id="SSF46626">
    <property type="entry name" value="Cytochrome c"/>
    <property type="match status" value="1"/>
</dbReference>
<organism evidence="7">
    <name type="scientific">Rhodopseudomonas palustris (strain BisA53)</name>
    <dbReference type="NCBI Taxonomy" id="316055"/>
    <lineage>
        <taxon>Bacteria</taxon>
        <taxon>Pseudomonadati</taxon>
        <taxon>Pseudomonadota</taxon>
        <taxon>Alphaproteobacteria</taxon>
        <taxon>Hyphomicrobiales</taxon>
        <taxon>Nitrobacteraceae</taxon>
        <taxon>Rhodopseudomonas</taxon>
    </lineage>
</organism>
<evidence type="ECO:0000256" key="1">
    <source>
        <dbReference type="ARBA" id="ARBA00022617"/>
    </source>
</evidence>
<dbReference type="NCBIfam" id="NF040606">
    <property type="entry name" value="CytoC_perox"/>
    <property type="match status" value="1"/>
</dbReference>
<feature type="chain" id="PRO_5004165736" description="Cytochrome c domain-containing protein" evidence="5">
    <location>
        <begin position="28"/>
        <end position="610"/>
    </location>
</feature>
<reference evidence="7" key="1">
    <citation type="submission" date="2006-09" db="EMBL/GenBank/DDBJ databases">
        <title>Complete sequence of Rhodopseudomonas palustris BisA53.</title>
        <authorList>
            <consortium name="US DOE Joint Genome Institute"/>
            <person name="Copeland A."/>
            <person name="Lucas S."/>
            <person name="Lapidus A."/>
            <person name="Barry K."/>
            <person name="Detter J.C."/>
            <person name="Glavina del Rio T."/>
            <person name="Hammon N."/>
            <person name="Israni S."/>
            <person name="Dalin E."/>
            <person name="Tice H."/>
            <person name="Pitluck S."/>
            <person name="Chain P."/>
            <person name="Malfatti S."/>
            <person name="Shin M."/>
            <person name="Vergez L."/>
            <person name="Schmutz J."/>
            <person name="Larimer F."/>
            <person name="Land M."/>
            <person name="Hauser L."/>
            <person name="Pelletier D.A."/>
            <person name="Kyrpides N."/>
            <person name="Kim E."/>
            <person name="Harwood C.S."/>
            <person name="Oda Y."/>
            <person name="Richardson P."/>
        </authorList>
    </citation>
    <scope>NUCLEOTIDE SEQUENCE [LARGE SCALE GENOMIC DNA]</scope>
    <source>
        <strain evidence="7">BisA53</strain>
    </source>
</reference>
<dbReference type="HOGENOM" id="CLU_014386_1_0_5"/>
<evidence type="ECO:0000313" key="7">
    <source>
        <dbReference type="EMBL" id="ABJ08381.1"/>
    </source>
</evidence>
<dbReference type="STRING" id="316055.RPE_4458"/>
<dbReference type="GO" id="GO:0004130">
    <property type="term" value="F:cytochrome-c peroxidase activity"/>
    <property type="evidence" value="ECO:0007669"/>
    <property type="project" value="TreeGrafter"/>
</dbReference>
<dbReference type="KEGG" id="rpe:RPE_4458"/>
<keyword evidence="5" id="KW-0732">Signal</keyword>
<dbReference type="PROSITE" id="PS51007">
    <property type="entry name" value="CYTC"/>
    <property type="match status" value="1"/>
</dbReference>
<evidence type="ECO:0000256" key="4">
    <source>
        <dbReference type="PROSITE-ProRule" id="PRU00433"/>
    </source>
</evidence>
<keyword evidence="2 4" id="KW-0479">Metal-binding</keyword>
<dbReference type="InterPro" id="IPR009056">
    <property type="entry name" value="Cyt_c-like_dom"/>
</dbReference>
<dbReference type="GO" id="GO:0009055">
    <property type="term" value="F:electron transfer activity"/>
    <property type="evidence" value="ECO:0007669"/>
    <property type="project" value="InterPro"/>
</dbReference>
<evidence type="ECO:0000259" key="6">
    <source>
        <dbReference type="PROSITE" id="PS51007"/>
    </source>
</evidence>
<keyword evidence="3 4" id="KW-0408">Iron</keyword>
<dbReference type="EMBL" id="CP000463">
    <property type="protein sequence ID" value="ABJ08381.1"/>
    <property type="molecule type" value="Genomic_DNA"/>
</dbReference>
<accession>Q07I53</accession>
<proteinExistence type="predicted"/>
<protein>
    <recommendedName>
        <fullName evidence="6">Cytochrome c domain-containing protein</fullName>
    </recommendedName>
</protein>
<dbReference type="GO" id="GO:0046872">
    <property type="term" value="F:metal ion binding"/>
    <property type="evidence" value="ECO:0007669"/>
    <property type="project" value="UniProtKB-KW"/>
</dbReference>
<feature type="signal peptide" evidence="5">
    <location>
        <begin position="1"/>
        <end position="27"/>
    </location>
</feature>
<gene>
    <name evidence="7" type="ordered locus">RPE_4458</name>
</gene>
<dbReference type="AlphaFoldDB" id="Q07I53"/>
<dbReference type="GO" id="GO:0020037">
    <property type="term" value="F:heme binding"/>
    <property type="evidence" value="ECO:0007669"/>
    <property type="project" value="InterPro"/>
</dbReference>
<keyword evidence="1 4" id="KW-0349">Heme</keyword>
<dbReference type="InterPro" id="IPR051395">
    <property type="entry name" value="Cytochrome_c_Peroxidase/MauG"/>
</dbReference>
<dbReference type="eggNOG" id="COG2010">
    <property type="taxonomic scope" value="Bacteria"/>
</dbReference>
<dbReference type="InterPro" id="IPR036909">
    <property type="entry name" value="Cyt_c-like_dom_sf"/>
</dbReference>
<dbReference type="PANTHER" id="PTHR30600">
    <property type="entry name" value="CYTOCHROME C PEROXIDASE-RELATED"/>
    <property type="match status" value="1"/>
</dbReference>
<evidence type="ECO:0000256" key="2">
    <source>
        <dbReference type="ARBA" id="ARBA00022723"/>
    </source>
</evidence>
<feature type="domain" description="Cytochrome c" evidence="6">
    <location>
        <begin position="330"/>
        <end position="610"/>
    </location>
</feature>
<dbReference type="Pfam" id="PF21419">
    <property type="entry name" value="RoxA-like_Cyt-c"/>
    <property type="match status" value="1"/>
</dbReference>
<dbReference type="InterPro" id="IPR047758">
    <property type="entry name" value="CytoC_perox"/>
</dbReference>